<dbReference type="Gene3D" id="3.90.320.10">
    <property type="match status" value="1"/>
</dbReference>
<keyword evidence="8 15" id="KW-0067">ATP-binding</keyword>
<comment type="similarity">
    <text evidence="1">Belongs to the helicase family. UvrD subfamily.</text>
</comment>
<dbReference type="EC" id="5.6.2.4" evidence="13"/>
<evidence type="ECO:0000256" key="15">
    <source>
        <dbReference type="PROSITE-ProRule" id="PRU00560"/>
    </source>
</evidence>
<keyword evidence="10" id="KW-0234">DNA repair</keyword>
<dbReference type="GO" id="GO:0003677">
    <property type="term" value="F:DNA binding"/>
    <property type="evidence" value="ECO:0007669"/>
    <property type="project" value="UniProtKB-KW"/>
</dbReference>
<comment type="catalytic activity">
    <reaction evidence="12">
        <text>Couples ATP hydrolysis with the unwinding of duplex DNA by translocating in the 3'-5' direction.</text>
        <dbReference type="EC" id="5.6.2.4"/>
    </reaction>
</comment>
<dbReference type="InterPro" id="IPR014017">
    <property type="entry name" value="DNA_helicase_UvrD-like_C"/>
</dbReference>
<keyword evidence="11" id="KW-0413">Isomerase</keyword>
<dbReference type="EMBL" id="SSSM01000006">
    <property type="protein sequence ID" value="THG28495.1"/>
    <property type="molecule type" value="Genomic_DNA"/>
</dbReference>
<dbReference type="PANTHER" id="PTHR11070">
    <property type="entry name" value="UVRD / RECB / PCRA DNA HELICASE FAMILY MEMBER"/>
    <property type="match status" value="1"/>
</dbReference>
<dbReference type="Pfam" id="PF12705">
    <property type="entry name" value="PDDEXK_1"/>
    <property type="match status" value="1"/>
</dbReference>
<evidence type="ECO:0000256" key="9">
    <source>
        <dbReference type="ARBA" id="ARBA00023125"/>
    </source>
</evidence>
<evidence type="ECO:0000256" key="7">
    <source>
        <dbReference type="ARBA" id="ARBA00022839"/>
    </source>
</evidence>
<comment type="caution">
    <text evidence="18">The sequence shown here is derived from an EMBL/GenBank/DDBJ whole genome shotgun (WGS) entry which is preliminary data.</text>
</comment>
<dbReference type="InterPro" id="IPR014016">
    <property type="entry name" value="UvrD-like_ATP-bd"/>
</dbReference>
<dbReference type="InterPro" id="IPR013986">
    <property type="entry name" value="DExx_box_DNA_helicase_dom_sf"/>
</dbReference>
<evidence type="ECO:0000256" key="1">
    <source>
        <dbReference type="ARBA" id="ARBA00009922"/>
    </source>
</evidence>
<keyword evidence="4" id="KW-0227">DNA damage</keyword>
<evidence type="ECO:0000256" key="5">
    <source>
        <dbReference type="ARBA" id="ARBA00022801"/>
    </source>
</evidence>
<evidence type="ECO:0000256" key="6">
    <source>
        <dbReference type="ARBA" id="ARBA00022806"/>
    </source>
</evidence>
<dbReference type="SUPFAM" id="SSF52980">
    <property type="entry name" value="Restriction endonuclease-like"/>
    <property type="match status" value="1"/>
</dbReference>
<evidence type="ECO:0000259" key="16">
    <source>
        <dbReference type="PROSITE" id="PS51198"/>
    </source>
</evidence>
<dbReference type="GO" id="GO:0043138">
    <property type="term" value="F:3'-5' DNA helicase activity"/>
    <property type="evidence" value="ECO:0007669"/>
    <property type="project" value="UniProtKB-EC"/>
</dbReference>
<dbReference type="PROSITE" id="PS51198">
    <property type="entry name" value="UVRD_HELICASE_ATP_BIND"/>
    <property type="match status" value="1"/>
</dbReference>
<dbReference type="InterPro" id="IPR000212">
    <property type="entry name" value="DNA_helicase_UvrD/REP"/>
</dbReference>
<comment type="catalytic activity">
    <reaction evidence="14">
        <text>ATP + H2O = ADP + phosphate + H(+)</text>
        <dbReference type="Rhea" id="RHEA:13065"/>
        <dbReference type="ChEBI" id="CHEBI:15377"/>
        <dbReference type="ChEBI" id="CHEBI:15378"/>
        <dbReference type="ChEBI" id="CHEBI:30616"/>
        <dbReference type="ChEBI" id="CHEBI:43474"/>
        <dbReference type="ChEBI" id="CHEBI:456216"/>
        <dbReference type="EC" id="5.6.2.4"/>
    </reaction>
</comment>
<evidence type="ECO:0000256" key="8">
    <source>
        <dbReference type="ARBA" id="ARBA00022840"/>
    </source>
</evidence>
<dbReference type="AlphaFoldDB" id="A0A4S4FHB7"/>
<dbReference type="GO" id="GO:0033202">
    <property type="term" value="C:DNA helicase complex"/>
    <property type="evidence" value="ECO:0007669"/>
    <property type="project" value="TreeGrafter"/>
</dbReference>
<dbReference type="GO" id="GO:0000725">
    <property type="term" value="P:recombinational repair"/>
    <property type="evidence" value="ECO:0007669"/>
    <property type="project" value="TreeGrafter"/>
</dbReference>
<feature type="binding site" evidence="15">
    <location>
        <begin position="38"/>
        <end position="45"/>
    </location>
    <ligand>
        <name>ATP</name>
        <dbReference type="ChEBI" id="CHEBI:30616"/>
    </ligand>
</feature>
<evidence type="ECO:0000256" key="12">
    <source>
        <dbReference type="ARBA" id="ARBA00034617"/>
    </source>
</evidence>
<dbReference type="OrthoDB" id="5240387at2"/>
<dbReference type="InterPro" id="IPR027417">
    <property type="entry name" value="P-loop_NTPase"/>
</dbReference>
<feature type="domain" description="UvrD-like helicase ATP-binding" evidence="16">
    <location>
        <begin position="17"/>
        <end position="312"/>
    </location>
</feature>
<keyword evidence="19" id="KW-1185">Reference proteome</keyword>
<evidence type="ECO:0000256" key="13">
    <source>
        <dbReference type="ARBA" id="ARBA00034808"/>
    </source>
</evidence>
<keyword evidence="9" id="KW-0238">DNA-binding</keyword>
<keyword evidence="3 15" id="KW-0547">Nucleotide-binding</keyword>
<evidence type="ECO:0000313" key="18">
    <source>
        <dbReference type="EMBL" id="THG28495.1"/>
    </source>
</evidence>
<evidence type="ECO:0000256" key="4">
    <source>
        <dbReference type="ARBA" id="ARBA00022763"/>
    </source>
</evidence>
<evidence type="ECO:0000313" key="19">
    <source>
        <dbReference type="Proteomes" id="UP000309133"/>
    </source>
</evidence>
<keyword evidence="2" id="KW-0540">Nuclease</keyword>
<dbReference type="Proteomes" id="UP000309133">
    <property type="component" value="Unassembled WGS sequence"/>
</dbReference>
<evidence type="ECO:0000256" key="11">
    <source>
        <dbReference type="ARBA" id="ARBA00023235"/>
    </source>
</evidence>
<proteinExistence type="inferred from homology"/>
<gene>
    <name evidence="18" type="ORF">E6C64_16860</name>
</gene>
<keyword evidence="6 15" id="KW-0347">Helicase</keyword>
<name>A0A4S4FHB7_9MICO</name>
<accession>A0A4S4FHB7</accession>
<dbReference type="PROSITE" id="PS51217">
    <property type="entry name" value="UVRD_HELICASE_CTER"/>
    <property type="match status" value="1"/>
</dbReference>
<dbReference type="InterPro" id="IPR038726">
    <property type="entry name" value="PDDEXK_AddAB-type"/>
</dbReference>
<dbReference type="GO" id="GO:0004527">
    <property type="term" value="F:exonuclease activity"/>
    <property type="evidence" value="ECO:0007669"/>
    <property type="project" value="UniProtKB-KW"/>
</dbReference>
<evidence type="ECO:0000256" key="3">
    <source>
        <dbReference type="ARBA" id="ARBA00022741"/>
    </source>
</evidence>
<dbReference type="Gene3D" id="1.10.10.160">
    <property type="match status" value="1"/>
</dbReference>
<dbReference type="SUPFAM" id="SSF52540">
    <property type="entry name" value="P-loop containing nucleoside triphosphate hydrolases"/>
    <property type="match status" value="1"/>
</dbReference>
<reference evidence="18 19" key="1">
    <citation type="submission" date="2019-04" db="EMBL/GenBank/DDBJ databases">
        <authorList>
            <person name="Jiang L."/>
        </authorList>
    </citation>
    <scope>NUCLEOTIDE SEQUENCE [LARGE SCALE GENOMIC DNA]</scope>
    <source>
        <strain evidence="18 19">YIM 131853</strain>
    </source>
</reference>
<sequence>MSLELRPPRPALADAVQLDPSQRAVLRLPDAMSAAVIGAPGSGKTTALVELVAQHLLERDWASTDLLVLAASRQSATALRDRLGLRVGIPTTGPLARTIVSAAYSIARSEALRMGREAPRLLTGGEQDAIVADLLEGNEADGTGPVWPPTLPAEVRALPAFRTELRELIGRTTELAMTTPELARLGRAHDHPEWVAAAEFVAQYQDVLDQARETSLDSADLLAEATAAILAGHESSIPRLVVVDDGHELTSAGVGLLRAWASRGARVIVFGDPDVSSTGFRGAQPGFLSDLGEHLGLGDLPTLVLRQVHRHDATLRSLVQETTRLIGSVGLVAHREASSVPVGGVAGASAAVAPSVPASDSVQRISAGTGADEVRQIARLLREQHVLQGVPWHRMAVVVRSGRSIPTITRGLAVHEVPSRASLASRPLREQWAPRHLMTLVAVGSGLLPATAERLTELLLGPFGGLDGVSLRRLRLALRHVELADGGSRSADALLEEAMATEDGFAGLDLAAARSAGRLAGSIARLRAATEAEDTIEELLWLAWDRSGLARTWEQQSRRTGVLGDEADHHLDGVVALFTAARNYVERSPHRTPTEFLAEQLETDVPDDSLAPRSTSDSVIVCTPTAVIGAEFDVVVVAGVQEGVWPNLRLRGSLLHPQALVDVAAGLPIIDLDERRAVLNDELRMFALAVSRATRLLVVSAVMSADEQPSAFTRLVEKAPLRVPAPYPLSLRGMVGSLRRELVADPTSRASYALARLAQEGVAGADPASWYGLEPISSTAPLVDLAAEGAVVRVSPSQLEKWEKVPLNWFLDAMAASPSGLAANLGTVLHSAMEEFSLDPDADVSVPALVAAIEERWSELEFESEWLETAQRAKTQRLIEGISQYLVDFRDSGSELLGAETRFELAIGGALLSGTIDRIERDREGRVQIVDLKTGATKPAAADLPDHAQLGAYQLAAQAGVLDVIPAGAEQAGAKLLFVSSPQAGRMYWQGVQGAYDDEAVERFRARIAAAAAGMAADSFPGTEVVGDRHPLAEYAKRIHLLGEVSS</sequence>
<dbReference type="Pfam" id="PF00580">
    <property type="entry name" value="UvrD-helicase"/>
    <property type="match status" value="1"/>
</dbReference>
<dbReference type="InterPro" id="IPR011604">
    <property type="entry name" value="PDDEXK-like_dom_sf"/>
</dbReference>
<dbReference type="GO" id="GO:0005524">
    <property type="term" value="F:ATP binding"/>
    <property type="evidence" value="ECO:0007669"/>
    <property type="project" value="UniProtKB-UniRule"/>
</dbReference>
<evidence type="ECO:0000256" key="14">
    <source>
        <dbReference type="ARBA" id="ARBA00048988"/>
    </source>
</evidence>
<protein>
    <recommendedName>
        <fullName evidence="13">DNA 3'-5' helicase</fullName>
        <ecNumber evidence="13">5.6.2.4</ecNumber>
    </recommendedName>
</protein>
<feature type="domain" description="UvrD-like helicase C-terminal" evidence="17">
    <location>
        <begin position="322"/>
        <end position="629"/>
    </location>
</feature>
<dbReference type="GO" id="GO:0005829">
    <property type="term" value="C:cytosol"/>
    <property type="evidence" value="ECO:0007669"/>
    <property type="project" value="TreeGrafter"/>
</dbReference>
<dbReference type="RefSeq" id="WP_136428855.1">
    <property type="nucleotide sequence ID" value="NZ_SSSM01000006.1"/>
</dbReference>
<organism evidence="18 19">
    <name type="scientific">Naasia lichenicola</name>
    <dbReference type="NCBI Taxonomy" id="2565933"/>
    <lineage>
        <taxon>Bacteria</taxon>
        <taxon>Bacillati</taxon>
        <taxon>Actinomycetota</taxon>
        <taxon>Actinomycetes</taxon>
        <taxon>Micrococcales</taxon>
        <taxon>Microbacteriaceae</taxon>
        <taxon>Naasia</taxon>
    </lineage>
</organism>
<dbReference type="Gene3D" id="3.40.50.300">
    <property type="entry name" value="P-loop containing nucleotide triphosphate hydrolases"/>
    <property type="match status" value="2"/>
</dbReference>
<dbReference type="Gene3D" id="1.10.486.10">
    <property type="entry name" value="PCRA, domain 4"/>
    <property type="match status" value="1"/>
</dbReference>
<keyword evidence="5 15" id="KW-0378">Hydrolase</keyword>
<dbReference type="PANTHER" id="PTHR11070:SF59">
    <property type="entry name" value="DNA 3'-5' HELICASE"/>
    <property type="match status" value="1"/>
</dbReference>
<evidence type="ECO:0000256" key="2">
    <source>
        <dbReference type="ARBA" id="ARBA00022722"/>
    </source>
</evidence>
<keyword evidence="7" id="KW-0269">Exonuclease</keyword>
<evidence type="ECO:0000259" key="17">
    <source>
        <dbReference type="PROSITE" id="PS51217"/>
    </source>
</evidence>
<evidence type="ECO:0000256" key="10">
    <source>
        <dbReference type="ARBA" id="ARBA00023204"/>
    </source>
</evidence>
<dbReference type="InterPro" id="IPR011335">
    <property type="entry name" value="Restrct_endonuc-II-like"/>
</dbReference>